<evidence type="ECO:0000313" key="3">
    <source>
        <dbReference type="Proteomes" id="UP001595387"/>
    </source>
</evidence>
<reference evidence="3" key="1">
    <citation type="journal article" date="2019" name="Int. J. Syst. Evol. Microbiol.">
        <title>The Global Catalogue of Microorganisms (GCM) 10K type strain sequencing project: providing services to taxonomists for standard genome sequencing and annotation.</title>
        <authorList>
            <consortium name="The Broad Institute Genomics Platform"/>
            <consortium name="The Broad Institute Genome Sequencing Center for Infectious Disease"/>
            <person name="Wu L."/>
            <person name="Ma J."/>
        </authorList>
    </citation>
    <scope>NUCLEOTIDE SEQUENCE [LARGE SCALE GENOMIC DNA]</scope>
    <source>
        <strain evidence="3">KCTC 13193</strain>
    </source>
</reference>
<proteinExistence type="predicted"/>
<gene>
    <name evidence="2" type="ORF">ACFODW_07360</name>
</gene>
<dbReference type="RefSeq" id="WP_390304808.1">
    <property type="nucleotide sequence ID" value="NZ_JBHRRZ010000013.1"/>
</dbReference>
<evidence type="ECO:0000259" key="1">
    <source>
        <dbReference type="Pfam" id="PF03625"/>
    </source>
</evidence>
<dbReference type="Proteomes" id="UP001595387">
    <property type="component" value="Unassembled WGS sequence"/>
</dbReference>
<accession>A0ABV7A538</accession>
<dbReference type="InterPro" id="IPR035923">
    <property type="entry name" value="TT1751-like_sf"/>
</dbReference>
<comment type="caution">
    <text evidence="2">The sequence shown here is derived from an EMBL/GenBank/DDBJ whole genome shotgun (WGS) entry which is preliminary data.</text>
</comment>
<dbReference type="PANTHER" id="PTHR38342">
    <property type="entry name" value="SLR5037 PROTEIN"/>
    <property type="match status" value="1"/>
</dbReference>
<evidence type="ECO:0000313" key="2">
    <source>
        <dbReference type="EMBL" id="MFC2948157.1"/>
    </source>
</evidence>
<dbReference type="PIRSF" id="PIRSF021774">
    <property type="entry name" value="UCP021774"/>
    <property type="match status" value="1"/>
</dbReference>
<dbReference type="InterPro" id="IPR005180">
    <property type="entry name" value="DUF302"/>
</dbReference>
<sequence>MFDYTVTTKKSVNKAIQSLEEVLKEDQFGVLWNFDIRETLGKKGFEYDQEFHVLEVCNPGSAKEVLTNNHMAGYFLPCKIVVYEHEGTTHIGMPRPKKLIELTGDHSLDEFAEDIEKRLVSAMDKAK</sequence>
<organism evidence="2 3">
    <name type="scientific">Virgibacillus sediminis</name>
    <dbReference type="NCBI Taxonomy" id="202260"/>
    <lineage>
        <taxon>Bacteria</taxon>
        <taxon>Bacillati</taxon>
        <taxon>Bacillota</taxon>
        <taxon>Bacilli</taxon>
        <taxon>Bacillales</taxon>
        <taxon>Bacillaceae</taxon>
        <taxon>Virgibacillus</taxon>
    </lineage>
</organism>
<dbReference type="PANTHER" id="PTHR38342:SF1">
    <property type="entry name" value="SLR5037 PROTEIN"/>
    <property type="match status" value="1"/>
</dbReference>
<protein>
    <submittedName>
        <fullName evidence="2">DUF302 domain-containing protein</fullName>
    </submittedName>
</protein>
<name>A0ABV7A538_9BACI</name>
<dbReference type="InterPro" id="IPR016796">
    <property type="entry name" value="UCP021774"/>
</dbReference>
<dbReference type="CDD" id="cd14797">
    <property type="entry name" value="DUF302"/>
    <property type="match status" value="1"/>
</dbReference>
<dbReference type="Pfam" id="PF03625">
    <property type="entry name" value="DUF302"/>
    <property type="match status" value="1"/>
</dbReference>
<feature type="domain" description="DUF302" evidence="1">
    <location>
        <begin position="34"/>
        <end position="96"/>
    </location>
</feature>
<keyword evidence="3" id="KW-1185">Reference proteome</keyword>
<dbReference type="Gene3D" id="3.30.310.70">
    <property type="entry name" value="TT1751-like domain"/>
    <property type="match status" value="1"/>
</dbReference>
<dbReference type="EMBL" id="JBHRRZ010000013">
    <property type="protein sequence ID" value="MFC2948157.1"/>
    <property type="molecule type" value="Genomic_DNA"/>
</dbReference>
<dbReference type="SUPFAM" id="SSF103247">
    <property type="entry name" value="TT1751-like"/>
    <property type="match status" value="1"/>
</dbReference>